<dbReference type="OrthoDB" id="2440147at2759"/>
<gene>
    <name evidence="1" type="ORF">ALEPTO_LOCUS3956</name>
</gene>
<dbReference type="AlphaFoldDB" id="A0A9N9F5L6"/>
<dbReference type="EMBL" id="CAJVPS010000822">
    <property type="protein sequence ID" value="CAG8510620.1"/>
    <property type="molecule type" value="Genomic_DNA"/>
</dbReference>
<dbReference type="Proteomes" id="UP000789508">
    <property type="component" value="Unassembled WGS sequence"/>
</dbReference>
<name>A0A9N9F5L6_9GLOM</name>
<organism evidence="1 2">
    <name type="scientific">Ambispora leptoticha</name>
    <dbReference type="NCBI Taxonomy" id="144679"/>
    <lineage>
        <taxon>Eukaryota</taxon>
        <taxon>Fungi</taxon>
        <taxon>Fungi incertae sedis</taxon>
        <taxon>Mucoromycota</taxon>
        <taxon>Glomeromycotina</taxon>
        <taxon>Glomeromycetes</taxon>
        <taxon>Archaeosporales</taxon>
        <taxon>Ambisporaceae</taxon>
        <taxon>Ambispora</taxon>
    </lineage>
</organism>
<protein>
    <submittedName>
        <fullName evidence="1">10176_t:CDS:1</fullName>
    </submittedName>
</protein>
<accession>A0A9N9F5L6</accession>
<keyword evidence="2" id="KW-1185">Reference proteome</keyword>
<evidence type="ECO:0000313" key="2">
    <source>
        <dbReference type="Proteomes" id="UP000789508"/>
    </source>
</evidence>
<reference evidence="1" key="1">
    <citation type="submission" date="2021-06" db="EMBL/GenBank/DDBJ databases">
        <authorList>
            <person name="Kallberg Y."/>
            <person name="Tangrot J."/>
            <person name="Rosling A."/>
        </authorList>
    </citation>
    <scope>NUCLEOTIDE SEQUENCE</scope>
    <source>
        <strain evidence="1">FL130A</strain>
    </source>
</reference>
<proteinExistence type="predicted"/>
<sequence>MKGATSFENLKNKNFGFLANCEVADVNNLWNKNFDAMAEDFVHREITETKSGSSSQSKYLPELSPEIIIEVLPKILLEELSYDVFSEDLAKSNTLNEISVYI</sequence>
<comment type="caution">
    <text evidence="1">The sequence shown here is derived from an EMBL/GenBank/DDBJ whole genome shotgun (WGS) entry which is preliminary data.</text>
</comment>
<evidence type="ECO:0000313" key="1">
    <source>
        <dbReference type="EMBL" id="CAG8510620.1"/>
    </source>
</evidence>